<accession>A0A9P1FY29</accession>
<feature type="region of interest" description="Disordered" evidence="2">
    <location>
        <begin position="54"/>
        <end position="90"/>
    </location>
</feature>
<feature type="region of interest" description="Disordered" evidence="2">
    <location>
        <begin position="958"/>
        <end position="996"/>
    </location>
</feature>
<evidence type="ECO:0000256" key="2">
    <source>
        <dbReference type="SAM" id="MobiDB-lite"/>
    </source>
</evidence>
<feature type="region of interest" description="Disordered" evidence="2">
    <location>
        <begin position="139"/>
        <end position="194"/>
    </location>
</feature>
<evidence type="ECO:0000313" key="3">
    <source>
        <dbReference type="EMBL" id="CAI3990487.1"/>
    </source>
</evidence>
<reference evidence="4" key="2">
    <citation type="submission" date="2024-04" db="EMBL/GenBank/DDBJ databases">
        <authorList>
            <person name="Chen Y."/>
            <person name="Shah S."/>
            <person name="Dougan E. K."/>
            <person name="Thang M."/>
            <person name="Chan C."/>
        </authorList>
    </citation>
    <scope>NUCLEOTIDE SEQUENCE [LARGE SCALE GENOMIC DNA]</scope>
</reference>
<feature type="compositionally biased region" description="Basic and acidic residues" evidence="2">
    <location>
        <begin position="25"/>
        <end position="36"/>
    </location>
</feature>
<dbReference type="EMBL" id="CAMXCT030001483">
    <property type="protein sequence ID" value="CAL4777799.1"/>
    <property type="molecule type" value="Genomic_DNA"/>
</dbReference>
<evidence type="ECO:0000256" key="1">
    <source>
        <dbReference type="SAM" id="Coils"/>
    </source>
</evidence>
<evidence type="ECO:0000313" key="5">
    <source>
        <dbReference type="Proteomes" id="UP001152797"/>
    </source>
</evidence>
<feature type="compositionally biased region" description="Polar residues" evidence="2">
    <location>
        <begin position="250"/>
        <end position="269"/>
    </location>
</feature>
<organism evidence="3">
    <name type="scientific">Cladocopium goreaui</name>
    <dbReference type="NCBI Taxonomy" id="2562237"/>
    <lineage>
        <taxon>Eukaryota</taxon>
        <taxon>Sar</taxon>
        <taxon>Alveolata</taxon>
        <taxon>Dinophyceae</taxon>
        <taxon>Suessiales</taxon>
        <taxon>Symbiodiniaceae</taxon>
        <taxon>Cladocopium</taxon>
    </lineage>
</organism>
<dbReference type="EMBL" id="CAMXCT010001483">
    <property type="protein sequence ID" value="CAI3990487.1"/>
    <property type="molecule type" value="Genomic_DNA"/>
</dbReference>
<feature type="region of interest" description="Disordered" evidence="2">
    <location>
        <begin position="1"/>
        <end position="41"/>
    </location>
</feature>
<evidence type="ECO:0000313" key="4">
    <source>
        <dbReference type="EMBL" id="CAL1143862.1"/>
    </source>
</evidence>
<keyword evidence="5" id="KW-1185">Reference proteome</keyword>
<sequence length="1438" mass="158622">MPMSALVTVGPSPHSPMMKAPTDVEGGRPEAMETHETNQGVADLNADSLRDHATLKRPVERDDFSEAPPKKWKDADGSPNTSIGRGDAGTLPTRAEATCLASAKPHHAMPVTATDNGEFPLKGNLPGKQCVHHAFASLPEPAPVSHPKASESHSHASLAGLAPQNESRDEENSQRSGRKNPQIGVPTNFLGKESQIDKQPAVETPELPLPMSFQAMPRDAFVTRGPSPHGPMCESSDLVKMSKPCHAEETSSNPASGMPNTLDQHQFADTNPKPHEESTGGLVAFASGSNPSKSETHSPIIAAEAREATKVVAHQTASDEKHASDPAEANDEGDSLTQGMLQVAQEIASSEILKRKHIESHTIQVIRQDDNQPSFIKIDKQATVGSVTVVEADIGSLVQPICVNTCVGTRYPTAAITKPFDQIFLKEMAQYGSGTSDEAINMPPELLANASTTRIALLYRQEAFVAQDEMEFYLNMITATGQASVAPAAIIPHECDDEELIQTLQNWYAQALLVHDAPSTQPWKEIKQLSNQCSPKLQLVLPSELQEVIRNRTNSQQKFGSKKDKKKHAPQAQKPIHIDAEDISIPDGIFQDADGKTIQQRPINSIGPEARGIVVVKAMQAVPYLRFQKPVSQNGLALLVIDHQDPLLHGVGEEVRFPARYEKTSEPILMSAKLVQIGASIVSRTVPAHATKVDEVMTAVVRVAVYRDECDVKWESIVARPVKHLISSVQLLQPNGDMSPIMDVWDRQFLNEKLERTKPSDATIFMACFRLEASDITEALKTSGDSGCYLEPRSHDGRSPSTDYRVIWINKQDKQNVMIASQATKQWTCIVRSGNRFGLRTRVQDAQAVHETHKPQVPFLTSDQVMTFHVGPMPHGSNRTALTKLFQSWSWQARPCQPRNRTPDGKGVVWECQAICKPPYEVYQLDHADVLITEVPKKAARNALPQGSIQASAKTMAALKAADSQSQENADPWEANDPWGNYTTPTKGPRPSTQQTVVKRNDDIEAIAAKVQQKLQPAWSKHINYPKNDTDQDMNGDETRIQVVEDRLAKLEQTVQANQLQQGKHVQELASQIAQVQKNVDQQGRAFHAHLDEKLDNQLHQIEQLLAKRSRTECVQRFRQELKFQSQQWKYLPGAPENLDCLPNSGGDARPLKSLPVSTVVINTNAIVSDVSADGLIVQYQPPELDPHQPVSPIAVVSYVDNWEAQSSSAQATCEAFQAMDSFASALDIRNTAADTMASKAIALLPARVRQAHRRLANLLESRYAACQAMHKLFVAIGKKVVKEKEEMKARETEAWENVGPSAPTISDVISFLPLPSTVVEPEDHQLGEGFPLIHQWLLEFTGDEQSIPMWLSSYQLYAHFQWSTGHLGFHYNRKTKKFETLTSLGTAKEYNFIRAAGWFNAMLKSFAKAMGFLILSLPSNFVSPELEFSAGGKRKRF</sequence>
<name>A0A9P1FY29_9DINO</name>
<proteinExistence type="predicted"/>
<keyword evidence="1" id="KW-0175">Coiled coil</keyword>
<gene>
    <name evidence="3" type="ORF">C1SCF055_LOCUS17471</name>
</gene>
<feature type="region of interest" description="Disordered" evidence="2">
    <location>
        <begin position="312"/>
        <end position="335"/>
    </location>
</feature>
<comment type="caution">
    <text evidence="3">The sequence shown here is derived from an EMBL/GenBank/DDBJ whole genome shotgun (WGS) entry which is preliminary data.</text>
</comment>
<feature type="compositionally biased region" description="Polar residues" evidence="2">
    <location>
        <begin position="981"/>
        <end position="996"/>
    </location>
</feature>
<feature type="region of interest" description="Disordered" evidence="2">
    <location>
        <begin position="247"/>
        <end position="281"/>
    </location>
</feature>
<protein>
    <submittedName>
        <fullName evidence="3">Uncharacterized protein</fullName>
    </submittedName>
</protein>
<reference evidence="3" key="1">
    <citation type="submission" date="2022-10" db="EMBL/GenBank/DDBJ databases">
        <authorList>
            <person name="Chen Y."/>
            <person name="Dougan E. K."/>
            <person name="Chan C."/>
            <person name="Rhodes N."/>
            <person name="Thang M."/>
        </authorList>
    </citation>
    <scope>NUCLEOTIDE SEQUENCE</scope>
</reference>
<dbReference type="Proteomes" id="UP001152797">
    <property type="component" value="Unassembled WGS sequence"/>
</dbReference>
<feature type="coiled-coil region" evidence="1">
    <location>
        <begin position="1034"/>
        <end position="1108"/>
    </location>
</feature>
<feature type="region of interest" description="Disordered" evidence="2">
    <location>
        <begin position="554"/>
        <end position="575"/>
    </location>
</feature>
<dbReference type="EMBL" id="CAMXCT020001483">
    <property type="protein sequence ID" value="CAL1143862.1"/>
    <property type="molecule type" value="Genomic_DNA"/>
</dbReference>
<feature type="compositionally biased region" description="Basic and acidic residues" evidence="2">
    <location>
        <begin position="54"/>
        <end position="76"/>
    </location>
</feature>